<reference evidence="1 2" key="1">
    <citation type="submission" date="2018-08" db="EMBL/GenBank/DDBJ databases">
        <title>Fibrisoma montanum sp. nov., isolated from Danxia mountain soil.</title>
        <authorList>
            <person name="Huang Y."/>
        </authorList>
    </citation>
    <scope>NUCLEOTIDE SEQUENCE [LARGE SCALE GENOMIC DNA]</scope>
    <source>
        <strain evidence="1 2">HYT19</strain>
    </source>
</reference>
<keyword evidence="2" id="KW-1185">Reference proteome</keyword>
<dbReference type="AlphaFoldDB" id="A0A418M2H2"/>
<proteinExistence type="predicted"/>
<dbReference type="EMBL" id="QXED01000007">
    <property type="protein sequence ID" value="RIV19749.1"/>
    <property type="molecule type" value="Genomic_DNA"/>
</dbReference>
<comment type="caution">
    <text evidence="1">The sequence shown here is derived from an EMBL/GenBank/DDBJ whole genome shotgun (WGS) entry which is preliminary data.</text>
</comment>
<name>A0A418M2H2_9BACT</name>
<dbReference type="Proteomes" id="UP000283523">
    <property type="component" value="Unassembled WGS sequence"/>
</dbReference>
<sequence length="153" mass="17288">MAKSETAELSLATTPQTLDVQAFDLTNNNLPDLESAHEMPLDFMSDYWTPENIGESKRVFFVKIDKSLVRDINDAEVVHELPCAFFLERTPKGEVRQIRNGSKRLVGALEVAYEQAMIQRGTPLLITYLGKKSNKTNSFKSDNWSIKPLVINV</sequence>
<evidence type="ECO:0000313" key="2">
    <source>
        <dbReference type="Proteomes" id="UP000283523"/>
    </source>
</evidence>
<dbReference type="OrthoDB" id="963494at2"/>
<gene>
    <name evidence="1" type="ORF">DYU11_22735</name>
</gene>
<protein>
    <submittedName>
        <fullName evidence="1">Uncharacterized protein</fullName>
    </submittedName>
</protein>
<dbReference type="RefSeq" id="WP_119670035.1">
    <property type="nucleotide sequence ID" value="NZ_QXED01000007.1"/>
</dbReference>
<evidence type="ECO:0000313" key="1">
    <source>
        <dbReference type="EMBL" id="RIV19749.1"/>
    </source>
</evidence>
<organism evidence="1 2">
    <name type="scientific">Fibrisoma montanum</name>
    <dbReference type="NCBI Taxonomy" id="2305895"/>
    <lineage>
        <taxon>Bacteria</taxon>
        <taxon>Pseudomonadati</taxon>
        <taxon>Bacteroidota</taxon>
        <taxon>Cytophagia</taxon>
        <taxon>Cytophagales</taxon>
        <taxon>Spirosomataceae</taxon>
        <taxon>Fibrisoma</taxon>
    </lineage>
</organism>
<accession>A0A418M2H2</accession>